<dbReference type="EC" id="1.3.98.3" evidence="14"/>
<dbReference type="GO" id="GO:0051539">
    <property type="term" value="F:4 iron, 4 sulfur cluster binding"/>
    <property type="evidence" value="ECO:0007669"/>
    <property type="project" value="UniProtKB-KW"/>
</dbReference>
<feature type="binding site" evidence="15">
    <location>
        <position position="114"/>
    </location>
    <ligand>
        <name>S-adenosyl-L-methionine</name>
        <dbReference type="ChEBI" id="CHEBI:59789"/>
        <label>1</label>
    </ligand>
</feature>
<feature type="binding site" evidence="15">
    <location>
        <position position="57"/>
    </location>
    <ligand>
        <name>S-adenosyl-L-methionine</name>
        <dbReference type="ChEBI" id="CHEBI:59789"/>
        <label>1</label>
    </ligand>
</feature>
<keyword evidence="7 14" id="KW-0949">S-adenosyl-L-methionine</keyword>
<feature type="binding site" evidence="15">
    <location>
        <position position="174"/>
    </location>
    <ligand>
        <name>S-adenosyl-L-methionine</name>
        <dbReference type="ChEBI" id="CHEBI:59789"/>
        <label>2</label>
    </ligand>
</feature>
<comment type="catalytic activity">
    <reaction evidence="13 14">
        <text>coproporphyrinogen III + 2 S-adenosyl-L-methionine = protoporphyrinogen IX + 2 5'-deoxyadenosine + 2 L-methionine + 2 CO2</text>
        <dbReference type="Rhea" id="RHEA:15425"/>
        <dbReference type="ChEBI" id="CHEBI:16526"/>
        <dbReference type="ChEBI" id="CHEBI:17319"/>
        <dbReference type="ChEBI" id="CHEBI:57307"/>
        <dbReference type="ChEBI" id="CHEBI:57309"/>
        <dbReference type="ChEBI" id="CHEBI:57844"/>
        <dbReference type="ChEBI" id="CHEBI:59789"/>
        <dbReference type="EC" id="1.3.98.3"/>
    </reaction>
</comment>
<dbReference type="Pfam" id="PF04055">
    <property type="entry name" value="Radical_SAM"/>
    <property type="match status" value="1"/>
</dbReference>
<comment type="cofactor">
    <cofactor evidence="14 16">
        <name>[4Fe-4S] cluster</name>
        <dbReference type="ChEBI" id="CHEBI:49883"/>
    </cofactor>
    <text evidence="14 16">Binds 1 [4Fe-4S] cluster. The cluster is coordinated with 3 cysteines and an exchangeable S-adenosyl-L-methionine.</text>
</comment>
<feature type="binding site" evidence="15">
    <location>
        <position position="245"/>
    </location>
    <ligand>
        <name>S-adenosyl-L-methionine</name>
        <dbReference type="ChEBI" id="CHEBI:59789"/>
        <label>2</label>
    </ligand>
</feature>
<evidence type="ECO:0000256" key="8">
    <source>
        <dbReference type="ARBA" id="ARBA00022723"/>
    </source>
</evidence>
<keyword evidence="11 14" id="KW-0411">Iron-sulfur</keyword>
<proteinExistence type="inferred from homology"/>
<feature type="domain" description="Radical SAM core" evidence="17">
    <location>
        <begin position="48"/>
        <end position="286"/>
    </location>
</feature>
<comment type="similarity">
    <text evidence="3 14">Belongs to the anaerobic coproporphyrinogen-III oxidase family.</text>
</comment>
<evidence type="ECO:0000256" key="16">
    <source>
        <dbReference type="PIRSR" id="PIRSR000167-2"/>
    </source>
</evidence>
<feature type="binding site" evidence="15">
    <location>
        <position position="186"/>
    </location>
    <ligand>
        <name>S-adenosyl-L-methionine</name>
        <dbReference type="ChEBI" id="CHEBI:59789"/>
        <label>2</label>
    </ligand>
</feature>
<keyword evidence="6 14" id="KW-0963">Cytoplasm</keyword>
<dbReference type="Gene3D" id="1.10.10.920">
    <property type="match status" value="1"/>
</dbReference>
<evidence type="ECO:0000256" key="11">
    <source>
        <dbReference type="ARBA" id="ARBA00023014"/>
    </source>
</evidence>
<evidence type="ECO:0000256" key="4">
    <source>
        <dbReference type="ARBA" id="ARBA00011245"/>
    </source>
</evidence>
<dbReference type="InterPro" id="IPR013785">
    <property type="entry name" value="Aldolase_TIM"/>
</dbReference>
<feature type="binding site" evidence="16">
    <location>
        <position position="70"/>
    </location>
    <ligand>
        <name>[4Fe-4S] cluster</name>
        <dbReference type="ChEBI" id="CHEBI:49883"/>
        <note>4Fe-4S-S-AdoMet</note>
    </ligand>
</feature>
<dbReference type="SMART" id="SM00729">
    <property type="entry name" value="Elp3"/>
    <property type="match status" value="1"/>
</dbReference>
<comment type="caution">
    <text evidence="18">The sequence shown here is derived from an EMBL/GenBank/DDBJ whole genome shotgun (WGS) entry which is preliminary data.</text>
</comment>
<dbReference type="PANTHER" id="PTHR13932">
    <property type="entry name" value="COPROPORPHYRINIGEN III OXIDASE"/>
    <property type="match status" value="1"/>
</dbReference>
<dbReference type="GO" id="GO:0005737">
    <property type="term" value="C:cytoplasm"/>
    <property type="evidence" value="ECO:0007669"/>
    <property type="project" value="UniProtKB-SubCell"/>
</dbReference>
<dbReference type="SFLD" id="SFLDG01065">
    <property type="entry name" value="anaerobic_coproporphyrinogen-I"/>
    <property type="match status" value="1"/>
</dbReference>
<evidence type="ECO:0000256" key="1">
    <source>
        <dbReference type="ARBA" id="ARBA00004496"/>
    </source>
</evidence>
<dbReference type="InterPro" id="IPR007197">
    <property type="entry name" value="rSAM"/>
</dbReference>
<dbReference type="PROSITE" id="PS51918">
    <property type="entry name" value="RADICAL_SAM"/>
    <property type="match status" value="1"/>
</dbReference>
<name>A0A2K1DWX9_9FLAO</name>
<evidence type="ECO:0000313" key="18">
    <source>
        <dbReference type="EMBL" id="PNQ72499.1"/>
    </source>
</evidence>
<feature type="binding site" evidence="15">
    <location>
        <position position="332"/>
    </location>
    <ligand>
        <name>S-adenosyl-L-methionine</name>
        <dbReference type="ChEBI" id="CHEBI:59789"/>
        <label>1</label>
    </ligand>
</feature>
<dbReference type="InterPro" id="IPR004558">
    <property type="entry name" value="Coprogen_oxidase_HemN"/>
</dbReference>
<protein>
    <recommendedName>
        <fullName evidence="14">Coproporphyrinogen-III oxidase</fullName>
        <ecNumber evidence="14">1.3.98.3</ecNumber>
    </recommendedName>
</protein>
<keyword evidence="12 14" id="KW-0627">Porphyrin biosynthesis</keyword>
<evidence type="ECO:0000256" key="5">
    <source>
        <dbReference type="ARBA" id="ARBA00022485"/>
    </source>
</evidence>
<keyword evidence="5 14" id="KW-0004">4Fe-4S</keyword>
<dbReference type="InterPro" id="IPR034505">
    <property type="entry name" value="Coproporphyrinogen-III_oxidase"/>
</dbReference>
<dbReference type="GO" id="GO:0004109">
    <property type="term" value="F:coproporphyrinogen oxidase activity"/>
    <property type="evidence" value="ECO:0007669"/>
    <property type="project" value="InterPro"/>
</dbReference>
<evidence type="ECO:0000256" key="15">
    <source>
        <dbReference type="PIRSR" id="PIRSR000167-1"/>
    </source>
</evidence>
<comment type="pathway">
    <text evidence="2 14">Porphyrin-containing compound metabolism; protoporphyrin-IX biosynthesis; protoporphyrinogen-IX from coproporphyrinogen-III (AdoMet route): step 1/1.</text>
</comment>
<evidence type="ECO:0000256" key="7">
    <source>
        <dbReference type="ARBA" id="ARBA00022691"/>
    </source>
</evidence>
<evidence type="ECO:0000256" key="12">
    <source>
        <dbReference type="ARBA" id="ARBA00023244"/>
    </source>
</evidence>
<reference evidence="18 19" key="1">
    <citation type="submission" date="2018-01" db="EMBL/GenBank/DDBJ databases">
        <title>The draft genome of Hanstruepera neustonica JCM19743.</title>
        <authorList>
            <person name="He R.-H."/>
            <person name="Du Z.-J."/>
        </authorList>
    </citation>
    <scope>NUCLEOTIDE SEQUENCE [LARGE SCALE GENOMIC DNA]</scope>
    <source>
        <strain evidence="18 19">JCM19743</strain>
    </source>
</reference>
<dbReference type="InterPro" id="IPR006638">
    <property type="entry name" value="Elp3/MiaA/NifB-like_rSAM"/>
</dbReference>
<dbReference type="AlphaFoldDB" id="A0A2K1DWX9"/>
<dbReference type="GO" id="GO:0051989">
    <property type="term" value="F:coproporphyrinogen dehydrogenase activity"/>
    <property type="evidence" value="ECO:0007669"/>
    <property type="project" value="UniProtKB-EC"/>
</dbReference>
<evidence type="ECO:0000256" key="6">
    <source>
        <dbReference type="ARBA" id="ARBA00022490"/>
    </source>
</evidence>
<evidence type="ECO:0000256" key="14">
    <source>
        <dbReference type="PIRNR" id="PIRNR000167"/>
    </source>
</evidence>
<keyword evidence="10 14" id="KW-0408">Iron</keyword>
<dbReference type="Proteomes" id="UP000236641">
    <property type="component" value="Unassembled WGS sequence"/>
</dbReference>
<organism evidence="18 19">
    <name type="scientific">Hanstruepera neustonica</name>
    <dbReference type="NCBI Taxonomy" id="1445657"/>
    <lineage>
        <taxon>Bacteria</taxon>
        <taxon>Pseudomonadati</taxon>
        <taxon>Bacteroidota</taxon>
        <taxon>Flavobacteriia</taxon>
        <taxon>Flavobacteriales</taxon>
        <taxon>Flavobacteriaceae</taxon>
        <taxon>Hanstruepera</taxon>
    </lineage>
</organism>
<dbReference type="NCBIfam" id="TIGR00538">
    <property type="entry name" value="hemN"/>
    <property type="match status" value="1"/>
</dbReference>
<feature type="binding site" evidence="16">
    <location>
        <position position="67"/>
    </location>
    <ligand>
        <name>[4Fe-4S] cluster</name>
        <dbReference type="ChEBI" id="CHEBI:49883"/>
        <note>4Fe-4S-S-AdoMet</note>
    </ligand>
</feature>
<feature type="binding site" evidence="15">
    <location>
        <begin position="115"/>
        <end position="116"/>
    </location>
    <ligand>
        <name>S-adenosyl-L-methionine</name>
        <dbReference type="ChEBI" id="CHEBI:59789"/>
        <label>2</label>
    </ligand>
</feature>
<sequence length="456" mass="52479">MGMTSKLIHKYNIAGPRYTSYPTVPYWEADTFSALAWQDNVQTSFTESNAHEGLSIYIHLPFCESLCTFCGCNKRITKRHEVEEPYINYVLKEWALYCELFEGKPHIKELHLGGGTPTFFSPENLQTLITGILEKSTLASQYEFSFEGHPNNTTREHLQTLYDLGFRRVSFGVQDYNLRVQMAIHRIQPFENVQTVTNTAREVGYTSVGHDIIFGLPFQTVAHVQETIEKTKLLQPDRIAFYSYAHVPWIKGNGQRGFHDSDLPTATVKRQQYELGKQLLSEMGYHEIGMDHFALSTDSLYQAMQRQTLHRNFMGYTASKTQMMIGLGVSAISDSWYGFAQNVKDLSSYYQLLDENEIPVYRGHILTQEDVVVRTHILNLMCHFETSWQDDALCFDELPDVLIKLQEMETDGLIAIHSKAIQVTEKGQPFVRNVCMAFDRRLQRQQPKTQLFSMTV</sequence>
<dbReference type="SFLD" id="SFLDG01082">
    <property type="entry name" value="B12-binding_domain_containing"/>
    <property type="match status" value="1"/>
</dbReference>
<dbReference type="PIRSF" id="PIRSF000167">
    <property type="entry name" value="HemN"/>
    <property type="match status" value="1"/>
</dbReference>
<dbReference type="GO" id="GO:0006782">
    <property type="term" value="P:protoporphyrinogen IX biosynthetic process"/>
    <property type="evidence" value="ECO:0007669"/>
    <property type="project" value="UniProtKB-UniPathway"/>
</dbReference>
<dbReference type="EMBL" id="POWF01000008">
    <property type="protein sequence ID" value="PNQ72499.1"/>
    <property type="molecule type" value="Genomic_DNA"/>
</dbReference>
<evidence type="ECO:0000256" key="2">
    <source>
        <dbReference type="ARBA" id="ARBA00004785"/>
    </source>
</evidence>
<dbReference type="InterPro" id="IPR058240">
    <property type="entry name" value="rSAM_sf"/>
</dbReference>
<dbReference type="SFLD" id="SFLDS00029">
    <property type="entry name" value="Radical_SAM"/>
    <property type="match status" value="1"/>
</dbReference>
<evidence type="ECO:0000313" key="19">
    <source>
        <dbReference type="Proteomes" id="UP000236641"/>
    </source>
</evidence>
<evidence type="ECO:0000256" key="13">
    <source>
        <dbReference type="ARBA" id="ARBA00048321"/>
    </source>
</evidence>
<dbReference type="Gene3D" id="3.20.20.70">
    <property type="entry name" value="Aldolase class I"/>
    <property type="match status" value="1"/>
</dbReference>
<dbReference type="UniPathway" id="UPA00251">
    <property type="reaction ID" value="UER00323"/>
</dbReference>
<feature type="binding site" evidence="15">
    <location>
        <position position="211"/>
    </location>
    <ligand>
        <name>S-adenosyl-L-methionine</name>
        <dbReference type="ChEBI" id="CHEBI:59789"/>
        <label>2</label>
    </ligand>
</feature>
<dbReference type="GO" id="GO:0046872">
    <property type="term" value="F:metal ion binding"/>
    <property type="evidence" value="ECO:0007669"/>
    <property type="project" value="UniProtKB-KW"/>
</dbReference>
<keyword evidence="9 14" id="KW-0560">Oxidoreductase</keyword>
<dbReference type="CDD" id="cd01335">
    <property type="entry name" value="Radical_SAM"/>
    <property type="match status" value="1"/>
</dbReference>
<feature type="binding site" evidence="16">
    <location>
        <position position="63"/>
    </location>
    <ligand>
        <name>[4Fe-4S] cluster</name>
        <dbReference type="ChEBI" id="CHEBI:49883"/>
        <note>4Fe-4S-S-AdoMet</note>
    </ligand>
</feature>
<dbReference type="SUPFAM" id="SSF102114">
    <property type="entry name" value="Radical SAM enzymes"/>
    <property type="match status" value="1"/>
</dbReference>
<comment type="subunit">
    <text evidence="4">Monomer.</text>
</comment>
<dbReference type="OrthoDB" id="9808022at2"/>
<keyword evidence="19" id="KW-1185">Reference proteome</keyword>
<evidence type="ECO:0000259" key="17">
    <source>
        <dbReference type="PROSITE" id="PS51918"/>
    </source>
</evidence>
<feature type="binding site" evidence="15">
    <location>
        <begin position="69"/>
        <end position="71"/>
    </location>
    <ligand>
        <name>S-adenosyl-L-methionine</name>
        <dbReference type="ChEBI" id="CHEBI:59789"/>
        <label>2</label>
    </ligand>
</feature>
<keyword evidence="8 14" id="KW-0479">Metal-binding</keyword>
<evidence type="ECO:0000256" key="3">
    <source>
        <dbReference type="ARBA" id="ARBA00005493"/>
    </source>
</evidence>
<feature type="binding site" evidence="15">
    <location>
        <position position="147"/>
    </location>
    <ligand>
        <name>S-adenosyl-L-methionine</name>
        <dbReference type="ChEBI" id="CHEBI:59789"/>
        <label>1</label>
    </ligand>
</feature>
<gene>
    <name evidence="18" type="primary">hemN</name>
    <name evidence="18" type="ORF">C1T31_11980</name>
</gene>
<evidence type="ECO:0000256" key="9">
    <source>
        <dbReference type="ARBA" id="ARBA00023002"/>
    </source>
</evidence>
<dbReference type="PANTHER" id="PTHR13932:SF6">
    <property type="entry name" value="OXYGEN-INDEPENDENT COPROPORPHYRINOGEN III OXIDASE"/>
    <property type="match status" value="1"/>
</dbReference>
<evidence type="ECO:0000256" key="10">
    <source>
        <dbReference type="ARBA" id="ARBA00023004"/>
    </source>
</evidence>
<accession>A0A2K1DWX9</accession>
<comment type="subcellular location">
    <subcellularLocation>
        <location evidence="1 14">Cytoplasm</location>
    </subcellularLocation>
</comment>